<keyword evidence="3" id="KW-1185">Reference proteome</keyword>
<name>A0ABS7YVL6_9FIRM</name>
<evidence type="ECO:0000313" key="2">
    <source>
        <dbReference type="EMBL" id="MCA2095770.1"/>
    </source>
</evidence>
<comment type="caution">
    <text evidence="2">The sequence shown here is derived from an EMBL/GenBank/DDBJ whole genome shotgun (WGS) entry which is preliminary data.</text>
</comment>
<dbReference type="Proteomes" id="UP001198374">
    <property type="component" value="Unassembled WGS sequence"/>
</dbReference>
<feature type="domain" description="HTH cro/C1-type" evidence="1">
    <location>
        <begin position="12"/>
        <end position="67"/>
    </location>
</feature>
<evidence type="ECO:0000313" key="3">
    <source>
        <dbReference type="Proteomes" id="UP001198374"/>
    </source>
</evidence>
<proteinExistence type="predicted"/>
<dbReference type="InterPro" id="IPR001387">
    <property type="entry name" value="Cro/C1-type_HTH"/>
</dbReference>
<dbReference type="CDD" id="cd00093">
    <property type="entry name" value="HTH_XRE"/>
    <property type="match status" value="1"/>
</dbReference>
<sequence length="292" mass="33811">MTNARKNFGKKLIEIRERKGLRQADVASLINLSQRTIGRLERGEIESASVDSLVELSKVYDADILSLYKKYAYGNFCILEDIKKALDINAIFLPREIRTNLLEKIDLIKEGKDLETKRYELELLELFIKYLNSEISDEALRDNFEYLSGNKIKRENFSKLDLSSLELRILLNIASDFHSYKNIASVEIFEMCKNQDKNKMVKLLAYNNFSNFYVINKDYQDALKISNEGISYSRNSSSIDGLLYLHFINFLASYRANKNYEEALLATKVLLKNNLNPELNMLVNRNINNILG</sequence>
<dbReference type="RefSeq" id="WP_209774352.1">
    <property type="nucleotide sequence ID" value="NZ_JAGGLO010000006.1"/>
</dbReference>
<reference evidence="3" key="1">
    <citation type="submission" date="2023-07" db="EMBL/GenBank/DDBJ databases">
        <title>FDA dAtabase for Regulatory Grade micrObial Sequences (FDA-ARGOS): Supporting development and validation of Infectious Disease Dx tests.</title>
        <authorList>
            <person name="Sproer C."/>
            <person name="Gronow S."/>
            <person name="Severitt S."/>
            <person name="Schroder I."/>
            <person name="Tallon L."/>
            <person name="Sadzewicz L."/>
            <person name="Zhao X."/>
            <person name="Boylan J."/>
            <person name="Ott S."/>
            <person name="Bowen H."/>
            <person name="Vavikolanu K."/>
            <person name="Hazen T."/>
            <person name="Aluvathingal J."/>
            <person name="Nadendla S."/>
            <person name="Lowell S."/>
            <person name="Myers T."/>
            <person name="Yan Y."/>
        </authorList>
    </citation>
    <scope>NUCLEOTIDE SEQUENCE [LARGE SCALE GENOMIC DNA]</scope>
    <source>
        <strain evidence="3">FDAARGOS_1538</strain>
    </source>
</reference>
<dbReference type="InterPro" id="IPR011990">
    <property type="entry name" value="TPR-like_helical_dom_sf"/>
</dbReference>
<gene>
    <name evidence="2" type="ORF">LDJ82_02365</name>
</gene>
<protein>
    <submittedName>
        <fullName evidence="2">Transcriptional regulator</fullName>
    </submittedName>
</protein>
<accession>A0ABS7YVL6</accession>
<evidence type="ECO:0000259" key="1">
    <source>
        <dbReference type="PROSITE" id="PS50943"/>
    </source>
</evidence>
<dbReference type="EMBL" id="JAIWIY010000001">
    <property type="protein sequence ID" value="MCA2095770.1"/>
    <property type="molecule type" value="Genomic_DNA"/>
</dbReference>
<dbReference type="Gene3D" id="1.10.260.40">
    <property type="entry name" value="lambda repressor-like DNA-binding domains"/>
    <property type="match status" value="1"/>
</dbReference>
<dbReference type="SMART" id="SM00530">
    <property type="entry name" value="HTH_XRE"/>
    <property type="match status" value="1"/>
</dbReference>
<dbReference type="InterPro" id="IPR010982">
    <property type="entry name" value="Lambda_DNA-bd_dom_sf"/>
</dbReference>
<dbReference type="PROSITE" id="PS50943">
    <property type="entry name" value="HTH_CROC1"/>
    <property type="match status" value="1"/>
</dbReference>
<organism evidence="2 3">
    <name type="scientific">Anaerococcus degeneri</name>
    <dbReference type="NCBI Taxonomy" id="361500"/>
    <lineage>
        <taxon>Bacteria</taxon>
        <taxon>Bacillati</taxon>
        <taxon>Bacillota</taxon>
        <taxon>Tissierellia</taxon>
        <taxon>Tissierellales</taxon>
        <taxon>Peptoniphilaceae</taxon>
        <taxon>Anaerococcus</taxon>
    </lineage>
</organism>
<dbReference type="SUPFAM" id="SSF48452">
    <property type="entry name" value="TPR-like"/>
    <property type="match status" value="1"/>
</dbReference>
<dbReference type="Pfam" id="PF01381">
    <property type="entry name" value="HTH_3"/>
    <property type="match status" value="1"/>
</dbReference>
<dbReference type="SUPFAM" id="SSF47413">
    <property type="entry name" value="lambda repressor-like DNA-binding domains"/>
    <property type="match status" value="1"/>
</dbReference>